<protein>
    <submittedName>
        <fullName evidence="1">Uncharacterized protein</fullName>
    </submittedName>
</protein>
<dbReference type="Pfam" id="PF01041">
    <property type="entry name" value="DegT_DnrJ_EryC1"/>
    <property type="match status" value="1"/>
</dbReference>
<dbReference type="Gene3D" id="3.40.640.10">
    <property type="entry name" value="Type I PLP-dependent aspartate aminotransferase-like (Major domain)"/>
    <property type="match status" value="1"/>
</dbReference>
<evidence type="ECO:0000313" key="1">
    <source>
        <dbReference type="EMBL" id="KAF0743282.1"/>
    </source>
</evidence>
<dbReference type="InterPro" id="IPR015421">
    <property type="entry name" value="PyrdxlP-dep_Trfase_major"/>
</dbReference>
<dbReference type="Gene3D" id="3.90.1150.10">
    <property type="entry name" value="Aspartate Aminotransferase, domain 1"/>
    <property type="match status" value="1"/>
</dbReference>
<evidence type="ECO:0000313" key="2">
    <source>
        <dbReference type="Proteomes" id="UP000481153"/>
    </source>
</evidence>
<accession>A0A6G0XSB8</accession>
<dbReference type="PANTHER" id="PTHR30244:SF34">
    <property type="entry name" value="DTDP-4-AMINO-4,6-DIDEOXYGALACTOSE TRANSAMINASE"/>
    <property type="match status" value="1"/>
</dbReference>
<dbReference type="InterPro" id="IPR015424">
    <property type="entry name" value="PyrdxlP-dep_Trfase"/>
</dbReference>
<gene>
    <name evidence="1" type="ORF">Ae201684_001971</name>
</gene>
<dbReference type="VEuPathDB" id="FungiDB:AeMF1_013754"/>
<dbReference type="GO" id="GO:0000271">
    <property type="term" value="P:polysaccharide biosynthetic process"/>
    <property type="evidence" value="ECO:0007669"/>
    <property type="project" value="TreeGrafter"/>
</dbReference>
<comment type="caution">
    <text evidence="1">The sequence shown here is derived from an EMBL/GenBank/DDBJ whole genome shotgun (WGS) entry which is preliminary data.</text>
</comment>
<dbReference type="EMBL" id="VJMJ01000019">
    <property type="protein sequence ID" value="KAF0743282.1"/>
    <property type="molecule type" value="Genomic_DNA"/>
</dbReference>
<dbReference type="AlphaFoldDB" id="A0A6G0XSB8"/>
<dbReference type="GO" id="GO:0008483">
    <property type="term" value="F:transaminase activity"/>
    <property type="evidence" value="ECO:0007669"/>
    <property type="project" value="TreeGrafter"/>
</dbReference>
<sequence>MALKPFGKFEQHSGRLPWSIFPRKRLDITYSDIMSAIVSCYSLKEEDRETLTTDLETVFDPEGRALAVLSVRTGFDLFLHAMQFPRGSEVICSSITIPDMLKVIRHHGLVPVPVDLDESTLAMQQEVLERSVTPKTKFILVAHVFGTLNKLDAVAAFAKANSLLLLEDCAQAYCGPAYNGHEGVDVSMFSFGTIKTSTAFGGGMLRVNNPVLRHKMRSINNTYEPRSRKFFLHRLIKYAVLHALSTPAMFGLFFNAISKLGYSADEVITSQIRGFAGDLITGIRQRPSMPLLFLLHRKLTTFDAAYVAKRKSKSEQLEQLIRDVPNTSVPGVLARNHYYWLFPVLVPDPKHVVAAMVKDGFDVTAGATQLAFVPHPSDDSHDPVVSKKVMLSLVYLPVTAEMPRWALEKMANSLRAAVTSSSKL</sequence>
<dbReference type="InterPro" id="IPR015422">
    <property type="entry name" value="PyrdxlP-dep_Trfase_small"/>
</dbReference>
<dbReference type="GO" id="GO:0030170">
    <property type="term" value="F:pyridoxal phosphate binding"/>
    <property type="evidence" value="ECO:0007669"/>
    <property type="project" value="TreeGrafter"/>
</dbReference>
<organism evidence="1 2">
    <name type="scientific">Aphanomyces euteiches</name>
    <dbReference type="NCBI Taxonomy" id="100861"/>
    <lineage>
        <taxon>Eukaryota</taxon>
        <taxon>Sar</taxon>
        <taxon>Stramenopiles</taxon>
        <taxon>Oomycota</taxon>
        <taxon>Saprolegniomycetes</taxon>
        <taxon>Saprolegniales</taxon>
        <taxon>Verrucalvaceae</taxon>
        <taxon>Aphanomyces</taxon>
    </lineage>
</organism>
<dbReference type="InterPro" id="IPR000653">
    <property type="entry name" value="DegT/StrS_aminotransferase"/>
</dbReference>
<dbReference type="SUPFAM" id="SSF53383">
    <property type="entry name" value="PLP-dependent transferases"/>
    <property type="match status" value="1"/>
</dbReference>
<reference evidence="1 2" key="1">
    <citation type="submission" date="2019-07" db="EMBL/GenBank/DDBJ databases">
        <title>Genomics analysis of Aphanomyces spp. identifies a new class of oomycete effector associated with host adaptation.</title>
        <authorList>
            <person name="Gaulin E."/>
        </authorList>
    </citation>
    <scope>NUCLEOTIDE SEQUENCE [LARGE SCALE GENOMIC DNA]</scope>
    <source>
        <strain evidence="1 2">ATCC 201684</strain>
    </source>
</reference>
<proteinExistence type="predicted"/>
<dbReference type="Proteomes" id="UP000481153">
    <property type="component" value="Unassembled WGS sequence"/>
</dbReference>
<name>A0A6G0XSB8_9STRA</name>
<dbReference type="PANTHER" id="PTHR30244">
    <property type="entry name" value="TRANSAMINASE"/>
    <property type="match status" value="1"/>
</dbReference>
<keyword evidence="2" id="KW-1185">Reference proteome</keyword>